<accession>A0A813R3J0</accession>
<evidence type="ECO:0000313" key="3">
    <source>
        <dbReference type="EMBL" id="CAF0972211.1"/>
    </source>
</evidence>
<evidence type="ECO:0000313" key="2">
    <source>
        <dbReference type="EMBL" id="CAF0775392.1"/>
    </source>
</evidence>
<dbReference type="Proteomes" id="UP000663877">
    <property type="component" value="Unassembled WGS sequence"/>
</dbReference>
<name>A0A813R3J0_9BILA</name>
<proteinExistence type="predicted"/>
<dbReference type="OrthoDB" id="10049433at2759"/>
<dbReference type="AlphaFoldDB" id="A0A813R3J0"/>
<evidence type="ECO:0000313" key="4">
    <source>
        <dbReference type="EMBL" id="CAF1305103.1"/>
    </source>
</evidence>
<protein>
    <submittedName>
        <fullName evidence="2">Uncharacterized protein</fullName>
    </submittedName>
</protein>
<organism evidence="2 5">
    <name type="scientific">Adineta steineri</name>
    <dbReference type="NCBI Taxonomy" id="433720"/>
    <lineage>
        <taxon>Eukaryota</taxon>
        <taxon>Metazoa</taxon>
        <taxon>Spiralia</taxon>
        <taxon>Gnathifera</taxon>
        <taxon>Rotifera</taxon>
        <taxon>Eurotatoria</taxon>
        <taxon>Bdelloidea</taxon>
        <taxon>Adinetida</taxon>
        <taxon>Adinetidae</taxon>
        <taxon>Adineta</taxon>
    </lineage>
</organism>
<keyword evidence="1" id="KW-0812">Transmembrane</keyword>
<evidence type="ECO:0000313" key="5">
    <source>
        <dbReference type="Proteomes" id="UP000663832"/>
    </source>
</evidence>
<sequence length="130" mass="14854">MNNTPITLNINSSVLATKNDLSQVELNKLHDLANQTEQELQTAINSNIERNEQLNILLERSNLLLQKNQVFGIGIMDYRKDAQRKQAINKLKYIAIGILFFMITVLVVILNIVLNHKINTSDRNTNIILE</sequence>
<dbReference type="EMBL" id="CAJNOM010000009">
    <property type="protein sequence ID" value="CAF0775392.1"/>
    <property type="molecule type" value="Genomic_DNA"/>
</dbReference>
<reference evidence="2" key="1">
    <citation type="submission" date="2021-02" db="EMBL/GenBank/DDBJ databases">
        <authorList>
            <person name="Nowell W R."/>
        </authorList>
    </citation>
    <scope>NUCLEOTIDE SEQUENCE</scope>
</reference>
<keyword evidence="5" id="KW-1185">Reference proteome</keyword>
<keyword evidence="1" id="KW-1133">Transmembrane helix</keyword>
<dbReference type="Proteomes" id="UP000663832">
    <property type="component" value="Unassembled WGS sequence"/>
</dbReference>
<evidence type="ECO:0000256" key="1">
    <source>
        <dbReference type="SAM" id="Phobius"/>
    </source>
</evidence>
<keyword evidence="1" id="KW-0472">Membrane</keyword>
<dbReference type="EMBL" id="CAJNOM010000068">
    <property type="protein sequence ID" value="CAF0972211.1"/>
    <property type="molecule type" value="Genomic_DNA"/>
</dbReference>
<feature type="transmembrane region" description="Helical" evidence="1">
    <location>
        <begin position="93"/>
        <end position="114"/>
    </location>
</feature>
<gene>
    <name evidence="4" type="ORF">BJG266_LOCUS32497</name>
    <name evidence="3" type="ORF">QVE165_LOCUS13399</name>
    <name evidence="2" type="ORF">QVE165_LOCUS2850</name>
</gene>
<dbReference type="EMBL" id="CAJNOI010000550">
    <property type="protein sequence ID" value="CAF1305103.1"/>
    <property type="molecule type" value="Genomic_DNA"/>
</dbReference>
<comment type="caution">
    <text evidence="2">The sequence shown here is derived from an EMBL/GenBank/DDBJ whole genome shotgun (WGS) entry which is preliminary data.</text>
</comment>